<dbReference type="InterPro" id="IPR013010">
    <property type="entry name" value="Znf_SIAH"/>
</dbReference>
<comment type="caution">
    <text evidence="7">The sequence shown here is derived from an EMBL/GenBank/DDBJ whole genome shotgun (WGS) entry which is preliminary data.</text>
</comment>
<dbReference type="UniPathway" id="UPA00143"/>
<dbReference type="InterPro" id="IPR013083">
    <property type="entry name" value="Znf_RING/FYVE/PHD"/>
</dbReference>
<evidence type="ECO:0000313" key="8">
    <source>
        <dbReference type="Proteomes" id="UP000502823"/>
    </source>
</evidence>
<dbReference type="OrthoDB" id="8189650at2759"/>
<protein>
    <recommendedName>
        <fullName evidence="6">SIAH-type domain-containing protein</fullName>
    </recommendedName>
</protein>
<gene>
    <name evidence="7" type="ORF">Cfor_08807</name>
</gene>
<evidence type="ECO:0000259" key="6">
    <source>
        <dbReference type="PROSITE" id="PS51081"/>
    </source>
</evidence>
<evidence type="ECO:0000256" key="3">
    <source>
        <dbReference type="ARBA" id="ARBA00022833"/>
    </source>
</evidence>
<dbReference type="PROSITE" id="PS51081">
    <property type="entry name" value="ZF_SIAH"/>
    <property type="match status" value="1"/>
</dbReference>
<keyword evidence="8" id="KW-1185">Reference proteome</keyword>
<dbReference type="Pfam" id="PF21361">
    <property type="entry name" value="Sina_ZnF"/>
    <property type="match status" value="1"/>
</dbReference>
<proteinExistence type="predicted"/>
<keyword evidence="3" id="KW-0862">Zinc</keyword>
<dbReference type="Gene3D" id="3.30.40.10">
    <property type="entry name" value="Zinc/RING finger domain, C3HC4 (zinc finger)"/>
    <property type="match status" value="1"/>
</dbReference>
<evidence type="ECO:0000256" key="2">
    <source>
        <dbReference type="ARBA" id="ARBA00022771"/>
    </source>
</evidence>
<name>A0A6L2QCQ2_COPFO</name>
<accession>A0A6L2QCQ2</accession>
<dbReference type="AlphaFoldDB" id="A0A6L2QCQ2"/>
<evidence type="ECO:0000256" key="5">
    <source>
        <dbReference type="SAM" id="MobiDB-lite"/>
    </source>
</evidence>
<feature type="domain" description="SIAH-type" evidence="6">
    <location>
        <begin position="521"/>
        <end position="579"/>
    </location>
</feature>
<reference evidence="8" key="1">
    <citation type="submission" date="2020-01" db="EMBL/GenBank/DDBJ databases">
        <title>Draft genome sequence of the Termite Coptotermes fromosanus.</title>
        <authorList>
            <person name="Itakura S."/>
            <person name="Yosikawa Y."/>
            <person name="Umezawa K."/>
        </authorList>
    </citation>
    <scope>NUCLEOTIDE SEQUENCE [LARGE SCALE GENOMIC DNA]</scope>
</reference>
<keyword evidence="1" id="KW-0479">Metal-binding</keyword>
<keyword evidence="2 4" id="KW-0863">Zinc-finger</keyword>
<dbReference type="GO" id="GO:0016567">
    <property type="term" value="P:protein ubiquitination"/>
    <property type="evidence" value="ECO:0007669"/>
    <property type="project" value="UniProtKB-UniPathway"/>
</dbReference>
<dbReference type="InParanoid" id="A0A6L2QCQ2"/>
<sequence>MSGTGMVGCTPVKTSTLNTDTNKTLHDLTYKELQNMCMTFNLPANLKHSQMLTMLQARYAGDESTVHKILTEYREQRCRRRSITKSVRPAGKRPDQTDNKSKRRRLLTANRYEDYCYIFPQVTARHLLTSQLPSESRIQTGEAEERGESSKQLKAGNTSAMETLKLVMDATAAQRDAASEMTLHRSQPLFNSVLQERPGPRWVARGIFRMNASVPVSFYGKHSTWPLYMDASRNGPYLPDTTTVPQAGVLRSLLFDPGFELSHLHDVNQASNRAPVEEAEDLSIGRRTVIQSPILPPTCQFQTPKVLYPECVSSHVNEYSKYDNSCSQQGTDVIQNNHCQRTDDVAKGFEKELPAPLERVLNVKSDCLNAESPMPKFWKSAATSSYQCYMAPVCSTSVVGMPTEVSEENSGQQRQRIETELTVEPHWIPQEPHIFPQFHQNNKLSYPLIYSYLASTEEQLRQDNEEQFANLNLDWPPDAQNRPQAMSSPNEMSQILDSNNFLPTVSEASHLDVTHEQQHLPGLGNCRYQINGCRKVGLEYSKLQEHEKICTYQIVECYNKCAWRSHLRHLATHLREVHKRDILNSAEASHTVPLHDVRALQKMSFLQEVKRRVFVITVHCHGHLLYATVQSIPSWKTDKLSLVKASLEVVGHDGRPHSWRGKVRPVYESLSTLWATDQCLIMDPAAIGVFAGANIILHTKITVYVPGEKQLQ</sequence>
<dbReference type="EMBL" id="BLKM01001253">
    <property type="protein sequence ID" value="GFG39827.1"/>
    <property type="molecule type" value="Genomic_DNA"/>
</dbReference>
<evidence type="ECO:0000256" key="1">
    <source>
        <dbReference type="ARBA" id="ARBA00022723"/>
    </source>
</evidence>
<dbReference type="SUPFAM" id="SSF49599">
    <property type="entry name" value="TRAF domain-like"/>
    <property type="match status" value="1"/>
</dbReference>
<evidence type="ECO:0000313" key="7">
    <source>
        <dbReference type="EMBL" id="GFG39827.1"/>
    </source>
</evidence>
<evidence type="ECO:0000256" key="4">
    <source>
        <dbReference type="PROSITE-ProRule" id="PRU00455"/>
    </source>
</evidence>
<dbReference type="Proteomes" id="UP000502823">
    <property type="component" value="Unassembled WGS sequence"/>
</dbReference>
<feature type="region of interest" description="Disordered" evidence="5">
    <location>
        <begin position="80"/>
        <end position="105"/>
    </location>
</feature>
<dbReference type="GO" id="GO:0008270">
    <property type="term" value="F:zinc ion binding"/>
    <property type="evidence" value="ECO:0007669"/>
    <property type="project" value="UniProtKB-KW"/>
</dbReference>
<organism evidence="7 8">
    <name type="scientific">Coptotermes formosanus</name>
    <name type="common">Formosan subterranean termite</name>
    <dbReference type="NCBI Taxonomy" id="36987"/>
    <lineage>
        <taxon>Eukaryota</taxon>
        <taxon>Metazoa</taxon>
        <taxon>Ecdysozoa</taxon>
        <taxon>Arthropoda</taxon>
        <taxon>Hexapoda</taxon>
        <taxon>Insecta</taxon>
        <taxon>Pterygota</taxon>
        <taxon>Neoptera</taxon>
        <taxon>Polyneoptera</taxon>
        <taxon>Dictyoptera</taxon>
        <taxon>Blattodea</taxon>
        <taxon>Blattoidea</taxon>
        <taxon>Termitoidae</taxon>
        <taxon>Rhinotermitidae</taxon>
        <taxon>Coptotermes</taxon>
    </lineage>
</organism>